<keyword evidence="8" id="KW-1185">Reference proteome</keyword>
<dbReference type="GO" id="GO:0061630">
    <property type="term" value="F:ubiquitin protein ligase activity"/>
    <property type="evidence" value="ECO:0007669"/>
    <property type="project" value="UniProtKB-UniRule"/>
</dbReference>
<evidence type="ECO:0000256" key="1">
    <source>
        <dbReference type="ARBA" id="ARBA00000900"/>
    </source>
</evidence>
<protein>
    <recommendedName>
        <fullName evidence="5 6">U-box domain-containing protein</fullName>
        <ecNumber evidence="5">2.3.2.27</ecNumber>
    </recommendedName>
    <alternativeName>
        <fullName evidence="5">RING-type E3 ubiquitin transferase PUB</fullName>
    </alternativeName>
</protein>
<dbReference type="EC" id="2.3.2.27" evidence="5"/>
<evidence type="ECO:0000313" key="7">
    <source>
        <dbReference type="EMBL" id="KAL3628139.1"/>
    </source>
</evidence>
<dbReference type="InterPro" id="IPR058678">
    <property type="entry name" value="ARM_PUB"/>
</dbReference>
<dbReference type="SMART" id="SM00504">
    <property type="entry name" value="Ubox"/>
    <property type="match status" value="1"/>
</dbReference>
<dbReference type="PANTHER" id="PTHR22849">
    <property type="entry name" value="WDSAM1 PROTEIN"/>
    <property type="match status" value="1"/>
</dbReference>
<dbReference type="InterPro" id="IPR045185">
    <property type="entry name" value="PUB22/23/24-like"/>
</dbReference>
<dbReference type="Proteomes" id="UP001632038">
    <property type="component" value="Unassembled WGS sequence"/>
</dbReference>
<gene>
    <name evidence="7" type="ORF">CASFOL_027185</name>
</gene>
<dbReference type="InterPro" id="IPR045210">
    <property type="entry name" value="RING-Ubox_PUB"/>
</dbReference>
<dbReference type="Gene3D" id="3.30.40.10">
    <property type="entry name" value="Zinc/RING finger domain, C3HC4 (zinc finger)"/>
    <property type="match status" value="1"/>
</dbReference>
<dbReference type="Pfam" id="PF25598">
    <property type="entry name" value="ARM_PUB"/>
    <property type="match status" value="1"/>
</dbReference>
<dbReference type="SUPFAM" id="SSF48371">
    <property type="entry name" value="ARM repeat"/>
    <property type="match status" value="1"/>
</dbReference>
<dbReference type="InterPro" id="IPR016024">
    <property type="entry name" value="ARM-type_fold"/>
</dbReference>
<evidence type="ECO:0000256" key="3">
    <source>
        <dbReference type="ARBA" id="ARBA00022679"/>
    </source>
</evidence>
<evidence type="ECO:0000256" key="2">
    <source>
        <dbReference type="ARBA" id="ARBA00004906"/>
    </source>
</evidence>
<dbReference type="PANTHER" id="PTHR22849:SF132">
    <property type="entry name" value="E3 UBIQUITIN-PROTEIN LIGASE PUB23"/>
    <property type="match status" value="1"/>
</dbReference>
<dbReference type="Gene3D" id="1.25.10.10">
    <property type="entry name" value="Leucine-rich Repeat Variant"/>
    <property type="match status" value="1"/>
</dbReference>
<dbReference type="SUPFAM" id="SSF57850">
    <property type="entry name" value="RING/U-box"/>
    <property type="match status" value="1"/>
</dbReference>
<dbReference type="EMBL" id="JAVIJP010000036">
    <property type="protein sequence ID" value="KAL3628139.1"/>
    <property type="molecule type" value="Genomic_DNA"/>
</dbReference>
<dbReference type="Pfam" id="PF04564">
    <property type="entry name" value="U-box"/>
    <property type="match status" value="1"/>
</dbReference>
<feature type="domain" description="U-box" evidence="6">
    <location>
        <begin position="6"/>
        <end position="83"/>
    </location>
</feature>
<organism evidence="7 8">
    <name type="scientific">Castilleja foliolosa</name>
    <dbReference type="NCBI Taxonomy" id="1961234"/>
    <lineage>
        <taxon>Eukaryota</taxon>
        <taxon>Viridiplantae</taxon>
        <taxon>Streptophyta</taxon>
        <taxon>Embryophyta</taxon>
        <taxon>Tracheophyta</taxon>
        <taxon>Spermatophyta</taxon>
        <taxon>Magnoliopsida</taxon>
        <taxon>eudicotyledons</taxon>
        <taxon>Gunneridae</taxon>
        <taxon>Pentapetalae</taxon>
        <taxon>asterids</taxon>
        <taxon>lamiids</taxon>
        <taxon>Lamiales</taxon>
        <taxon>Orobanchaceae</taxon>
        <taxon>Pedicularideae</taxon>
        <taxon>Castillejinae</taxon>
        <taxon>Castilleja</taxon>
    </lineage>
</organism>
<evidence type="ECO:0000256" key="4">
    <source>
        <dbReference type="ARBA" id="ARBA00022786"/>
    </source>
</evidence>
<dbReference type="CDD" id="cd16664">
    <property type="entry name" value="RING-Ubox_PUB"/>
    <property type="match status" value="1"/>
</dbReference>
<dbReference type="InterPro" id="IPR013083">
    <property type="entry name" value="Znf_RING/FYVE/PHD"/>
</dbReference>
<sequence length="413" mass="45547">MAAEIDVPPYYICPISLEIMKDPVTTVTGITYDRDSIEQWIFTQKNTTCPVTKQPLSDAAEFVTPNITLRRLIQSWCTIHAADGVERLPTPKPAVSKSQIQKILNGAQNPQTQIESLQILKSIASQNQTNKRCMENAGVPEFLSSLIVRKTLRASRPESPEESIKACEEALSILFTLQLSESGLKALTLNTDFLESLTRFMQHAGYESRVHAVMMLKSILEAADPAQQINLRPEFFVELAQILSDNGVCQNASKATLKLLISVCPWGRNRAKAVEAGLVHVLINHLLESSDKRACEMMLTVLDMLCQCADGRAELIKHGAGLAIVSKKILRVSNVASERAVRILHSVSRFSAGPSVLQEMMQIGVVAKLCLVVQVDCGLKTKERAKEILKLHGRAWRNSTCIPTSLISSYPSS</sequence>
<dbReference type="PROSITE" id="PS51698">
    <property type="entry name" value="U_BOX"/>
    <property type="match status" value="1"/>
</dbReference>
<reference evidence="8" key="1">
    <citation type="journal article" date="2024" name="IScience">
        <title>Strigolactones Initiate the Formation of Haustorium-like Structures in Castilleja.</title>
        <authorList>
            <person name="Buerger M."/>
            <person name="Peterson D."/>
            <person name="Chory J."/>
        </authorList>
    </citation>
    <scope>NUCLEOTIDE SEQUENCE [LARGE SCALE GENOMIC DNA]</scope>
</reference>
<evidence type="ECO:0000313" key="8">
    <source>
        <dbReference type="Proteomes" id="UP001632038"/>
    </source>
</evidence>
<dbReference type="InterPro" id="IPR011989">
    <property type="entry name" value="ARM-like"/>
</dbReference>
<dbReference type="GO" id="GO:0016567">
    <property type="term" value="P:protein ubiquitination"/>
    <property type="evidence" value="ECO:0007669"/>
    <property type="project" value="UniProtKB-UniRule"/>
</dbReference>
<keyword evidence="4 5" id="KW-0833">Ubl conjugation pathway</keyword>
<keyword evidence="3 5" id="KW-0808">Transferase</keyword>
<dbReference type="AlphaFoldDB" id="A0ABD3CF15"/>
<comment type="catalytic activity">
    <reaction evidence="1 5">
        <text>S-ubiquitinyl-[E2 ubiquitin-conjugating enzyme]-L-cysteine + [acceptor protein]-L-lysine = [E2 ubiquitin-conjugating enzyme]-L-cysteine + N(6)-ubiquitinyl-[acceptor protein]-L-lysine.</text>
        <dbReference type="EC" id="2.3.2.27"/>
    </reaction>
</comment>
<comment type="caution">
    <text evidence="7">The sequence shown here is derived from an EMBL/GenBank/DDBJ whole genome shotgun (WGS) entry which is preliminary data.</text>
</comment>
<dbReference type="InterPro" id="IPR003613">
    <property type="entry name" value="Ubox_domain"/>
</dbReference>
<comment type="pathway">
    <text evidence="2 5">Protein modification; protein ubiquitination.</text>
</comment>
<accession>A0ABD3CF15</accession>
<name>A0ABD3CF15_9LAMI</name>
<proteinExistence type="predicted"/>
<evidence type="ECO:0000259" key="6">
    <source>
        <dbReference type="PROSITE" id="PS51698"/>
    </source>
</evidence>
<evidence type="ECO:0000256" key="5">
    <source>
        <dbReference type="RuleBase" id="RU369093"/>
    </source>
</evidence>
<comment type="function">
    <text evidence="5">Functions as an E3 ubiquitin ligase.</text>
</comment>